<protein>
    <submittedName>
        <fullName evidence="1">Uncharacterized protein</fullName>
    </submittedName>
</protein>
<gene>
    <name evidence="1" type="ORF">RIF29_25320</name>
</gene>
<comment type="caution">
    <text evidence="1">The sequence shown here is derived from an EMBL/GenBank/DDBJ whole genome shotgun (WGS) entry which is preliminary data.</text>
</comment>
<sequence>MADIYFPAKRLGKHFAFVCFNKVMDAMALEKRMDNLWFGNKKVWANISKFEKSFPVTTILNVRGWGKKFEGKGPDKPKATVKNVASSNNLWANTEETDDSYVEDSFFGIGVHGFNDNNVVVYDVDEMLLQKNMEQILSQDEVQNLGNYHVEKVGKKLDLNLTFREENVVAVSESDARVASSRSTPSFCCGPTYVFLKPGYGIPLKSPKKIMSEAFNENLHVDA</sequence>
<dbReference type="Proteomes" id="UP001372338">
    <property type="component" value="Unassembled WGS sequence"/>
</dbReference>
<name>A0AAN9ELX8_CROPI</name>
<dbReference type="EMBL" id="JAYWIO010000005">
    <property type="protein sequence ID" value="KAK7259707.1"/>
    <property type="molecule type" value="Genomic_DNA"/>
</dbReference>
<dbReference type="AlphaFoldDB" id="A0AAN9ELX8"/>
<evidence type="ECO:0000313" key="2">
    <source>
        <dbReference type="Proteomes" id="UP001372338"/>
    </source>
</evidence>
<organism evidence="1 2">
    <name type="scientific">Crotalaria pallida</name>
    <name type="common">Smooth rattlebox</name>
    <name type="synonym">Crotalaria striata</name>
    <dbReference type="NCBI Taxonomy" id="3830"/>
    <lineage>
        <taxon>Eukaryota</taxon>
        <taxon>Viridiplantae</taxon>
        <taxon>Streptophyta</taxon>
        <taxon>Embryophyta</taxon>
        <taxon>Tracheophyta</taxon>
        <taxon>Spermatophyta</taxon>
        <taxon>Magnoliopsida</taxon>
        <taxon>eudicotyledons</taxon>
        <taxon>Gunneridae</taxon>
        <taxon>Pentapetalae</taxon>
        <taxon>rosids</taxon>
        <taxon>fabids</taxon>
        <taxon>Fabales</taxon>
        <taxon>Fabaceae</taxon>
        <taxon>Papilionoideae</taxon>
        <taxon>50 kb inversion clade</taxon>
        <taxon>genistoids sensu lato</taxon>
        <taxon>core genistoids</taxon>
        <taxon>Crotalarieae</taxon>
        <taxon>Crotalaria</taxon>
    </lineage>
</organism>
<reference evidence="1 2" key="1">
    <citation type="submission" date="2024-01" db="EMBL/GenBank/DDBJ databases">
        <title>The genomes of 5 underutilized Papilionoideae crops provide insights into root nodulation and disease resistanc.</title>
        <authorList>
            <person name="Yuan L."/>
        </authorList>
    </citation>
    <scope>NUCLEOTIDE SEQUENCE [LARGE SCALE GENOMIC DNA]</scope>
    <source>
        <strain evidence="1">ZHUSHIDOU_FW_LH</strain>
        <tissue evidence="1">Leaf</tissue>
    </source>
</reference>
<proteinExistence type="predicted"/>
<dbReference type="GO" id="GO:0003676">
    <property type="term" value="F:nucleic acid binding"/>
    <property type="evidence" value="ECO:0007669"/>
    <property type="project" value="InterPro"/>
</dbReference>
<dbReference type="SUPFAM" id="SSF54928">
    <property type="entry name" value="RNA-binding domain, RBD"/>
    <property type="match status" value="1"/>
</dbReference>
<accession>A0AAN9ELX8</accession>
<evidence type="ECO:0000313" key="1">
    <source>
        <dbReference type="EMBL" id="KAK7259707.1"/>
    </source>
</evidence>
<keyword evidence="2" id="KW-1185">Reference proteome</keyword>
<dbReference type="InterPro" id="IPR035979">
    <property type="entry name" value="RBD_domain_sf"/>
</dbReference>